<keyword evidence="3" id="KW-1185">Reference proteome</keyword>
<evidence type="ECO:0000259" key="1">
    <source>
        <dbReference type="Pfam" id="PF13472"/>
    </source>
</evidence>
<dbReference type="GeneID" id="28854194"/>
<dbReference type="STRING" id="1380566.A0A179F0W9"/>
<dbReference type="InterPro" id="IPR013830">
    <property type="entry name" value="SGNH_hydro"/>
</dbReference>
<feature type="domain" description="SGNH hydrolase-type esterase" evidence="1">
    <location>
        <begin position="19"/>
        <end position="215"/>
    </location>
</feature>
<dbReference type="RefSeq" id="XP_018136987.1">
    <property type="nucleotide sequence ID" value="XM_018290200.1"/>
</dbReference>
<name>A0A179F0W9_METCM</name>
<accession>A0A179F0W9</accession>
<dbReference type="InterPro" id="IPR036514">
    <property type="entry name" value="SGNH_hydro_sf"/>
</dbReference>
<sequence>METATPASKTMVTYDKLLLFGDSLTELSSDVLSLPFAITPALQHYYFRKLAVVARGYGGYTSEHLRHVLIPTIRAETAGGEKVRLLVIEIGTNDAAANAAQHVPVEKYIQNLGWMVINARTEGVERIVIVGPGPVDEEMLEEPVDKSTLRNLEYSDAAKQVAKEHNVPFIDLWHAFMERIGWNETESVPGTRAKGSKRLTALLTDGVHFSGDGYGIWYRQILVVISQNFPELEAEGLPMVLPHIYNIDRTNLPQSLWQQAHID</sequence>
<protein>
    <submittedName>
        <fullName evidence="2">GDSL-like lipase/Acylhydrolase family domain-containing protein</fullName>
    </submittedName>
</protein>
<dbReference type="EMBL" id="LSBJ02000013">
    <property type="protein sequence ID" value="OAQ58890.1"/>
    <property type="molecule type" value="Genomic_DNA"/>
</dbReference>
<dbReference type="KEGG" id="pchm:VFPPC_12271"/>
<evidence type="ECO:0000313" key="2">
    <source>
        <dbReference type="EMBL" id="OAQ58890.1"/>
    </source>
</evidence>
<organism evidence="2 3">
    <name type="scientific">Pochonia chlamydosporia 170</name>
    <dbReference type="NCBI Taxonomy" id="1380566"/>
    <lineage>
        <taxon>Eukaryota</taxon>
        <taxon>Fungi</taxon>
        <taxon>Dikarya</taxon>
        <taxon>Ascomycota</taxon>
        <taxon>Pezizomycotina</taxon>
        <taxon>Sordariomycetes</taxon>
        <taxon>Hypocreomycetidae</taxon>
        <taxon>Hypocreales</taxon>
        <taxon>Clavicipitaceae</taxon>
        <taxon>Pochonia</taxon>
    </lineage>
</organism>
<dbReference type="PANTHER" id="PTHR14209">
    <property type="entry name" value="ISOAMYL ACETATE-HYDROLYZING ESTERASE 1"/>
    <property type="match status" value="1"/>
</dbReference>
<dbReference type="Gene3D" id="3.40.50.1110">
    <property type="entry name" value="SGNH hydrolase"/>
    <property type="match status" value="1"/>
</dbReference>
<dbReference type="AlphaFoldDB" id="A0A179F0W9"/>
<evidence type="ECO:0000313" key="3">
    <source>
        <dbReference type="Proteomes" id="UP000078397"/>
    </source>
</evidence>
<dbReference type="GO" id="GO:0016787">
    <property type="term" value="F:hydrolase activity"/>
    <property type="evidence" value="ECO:0007669"/>
    <property type="project" value="UniProtKB-KW"/>
</dbReference>
<dbReference type="SUPFAM" id="SSF52266">
    <property type="entry name" value="SGNH hydrolase"/>
    <property type="match status" value="1"/>
</dbReference>
<dbReference type="InterPro" id="IPR045136">
    <property type="entry name" value="Iah1-like"/>
</dbReference>
<gene>
    <name evidence="2" type="ORF">VFPPC_12271</name>
</gene>
<dbReference type="Proteomes" id="UP000078397">
    <property type="component" value="Unassembled WGS sequence"/>
</dbReference>
<proteinExistence type="predicted"/>
<dbReference type="OrthoDB" id="671439at2759"/>
<dbReference type="Pfam" id="PF13472">
    <property type="entry name" value="Lipase_GDSL_2"/>
    <property type="match status" value="1"/>
</dbReference>
<dbReference type="PANTHER" id="PTHR14209:SF19">
    <property type="entry name" value="ISOAMYL ACETATE-HYDROLYZING ESTERASE 1 HOMOLOG"/>
    <property type="match status" value="1"/>
</dbReference>
<reference evidence="2 3" key="1">
    <citation type="journal article" date="2016" name="PLoS Pathog.">
        <title>Biosynthesis of antibiotic leucinostatins in bio-control fungus Purpureocillium lilacinum and their inhibition on phytophthora revealed by genome mining.</title>
        <authorList>
            <person name="Wang G."/>
            <person name="Liu Z."/>
            <person name="Lin R."/>
            <person name="Li E."/>
            <person name="Mao Z."/>
            <person name="Ling J."/>
            <person name="Yang Y."/>
            <person name="Yin W.B."/>
            <person name="Xie B."/>
        </authorList>
    </citation>
    <scope>NUCLEOTIDE SEQUENCE [LARGE SCALE GENOMIC DNA]</scope>
    <source>
        <strain evidence="2">170</strain>
    </source>
</reference>
<dbReference type="CDD" id="cd01838">
    <property type="entry name" value="Isoamyl_acetate_hydrolase_like"/>
    <property type="match status" value="1"/>
</dbReference>
<comment type="caution">
    <text evidence="2">The sequence shown here is derived from an EMBL/GenBank/DDBJ whole genome shotgun (WGS) entry which is preliminary data.</text>
</comment>